<gene>
    <name evidence="1" type="ORF">Taro_011877</name>
</gene>
<protein>
    <submittedName>
        <fullName evidence="1">Uncharacterized protein</fullName>
    </submittedName>
</protein>
<organism evidence="1 2">
    <name type="scientific">Colocasia esculenta</name>
    <name type="common">Wild taro</name>
    <name type="synonym">Arum esculentum</name>
    <dbReference type="NCBI Taxonomy" id="4460"/>
    <lineage>
        <taxon>Eukaryota</taxon>
        <taxon>Viridiplantae</taxon>
        <taxon>Streptophyta</taxon>
        <taxon>Embryophyta</taxon>
        <taxon>Tracheophyta</taxon>
        <taxon>Spermatophyta</taxon>
        <taxon>Magnoliopsida</taxon>
        <taxon>Liliopsida</taxon>
        <taxon>Araceae</taxon>
        <taxon>Aroideae</taxon>
        <taxon>Colocasieae</taxon>
        <taxon>Colocasia</taxon>
    </lineage>
</organism>
<sequence length="126" mass="14068">MNLQHKAHSKGLISLHRYRIDVQFEAHPKDEPYINKSIDMYETLVVICGDDQATRNFSRTVADSMVDADSTSMDAMNEETSETPPPHRIVEDHSCDGPRYTGMIIPTHVGIASVITVGHLPNDTFS</sequence>
<proteinExistence type="predicted"/>
<reference evidence="1" key="1">
    <citation type="submission" date="2017-07" db="EMBL/GenBank/DDBJ databases">
        <title>Taro Niue Genome Assembly and Annotation.</title>
        <authorList>
            <person name="Atibalentja N."/>
            <person name="Keating K."/>
            <person name="Fields C.J."/>
        </authorList>
    </citation>
    <scope>NUCLEOTIDE SEQUENCE</scope>
    <source>
        <strain evidence="1">Niue_2</strain>
        <tissue evidence="1">Leaf</tissue>
    </source>
</reference>
<keyword evidence="2" id="KW-1185">Reference proteome</keyword>
<accession>A0A843U763</accession>
<evidence type="ECO:0000313" key="1">
    <source>
        <dbReference type="EMBL" id="MQL79438.1"/>
    </source>
</evidence>
<comment type="caution">
    <text evidence="1">The sequence shown here is derived from an EMBL/GenBank/DDBJ whole genome shotgun (WGS) entry which is preliminary data.</text>
</comment>
<dbReference type="OrthoDB" id="1301570at2759"/>
<dbReference type="Proteomes" id="UP000652761">
    <property type="component" value="Unassembled WGS sequence"/>
</dbReference>
<evidence type="ECO:0000313" key="2">
    <source>
        <dbReference type="Proteomes" id="UP000652761"/>
    </source>
</evidence>
<name>A0A843U763_COLES</name>
<dbReference type="EMBL" id="NMUH01000455">
    <property type="protein sequence ID" value="MQL79438.1"/>
    <property type="molecule type" value="Genomic_DNA"/>
</dbReference>
<dbReference type="AlphaFoldDB" id="A0A843U763"/>